<dbReference type="AlphaFoldDB" id="D6GV22"/>
<dbReference type="SUPFAM" id="SSF54197">
    <property type="entry name" value="HIT-like"/>
    <property type="match status" value="1"/>
</dbReference>
<sequence>MEEYRLNPLDFSFSLLSDEKGGCKECIYNKDEIKSIEFKNGYVKVYEIKDRVQPSKYELTGQFFKKSNSHGYEEIIVENNKHSPNLRNYSAEDIENLLLIISNRLEEIKKYKIGDNFSITRYVDGHDYWDFVVLPIPRHITEKCYVCESIKNIGNREVFRTSNISGYIPFSPNTNEILKIAPLKHTSLDKLDNVVAFDLSNLLMKIIKNIKRELTISIIQSGNEHFEVSLLAGNVDPVEALGIKRINYSPEETAKKLREEIDYGK</sequence>
<gene>
    <name evidence="1" type="ORF">BJBARM5_0323</name>
</gene>
<organism evidence="1 2">
    <name type="scientific">Candidatus Parvarchaeum acidophilus ARMAN-5</name>
    <dbReference type="NCBI Taxonomy" id="662762"/>
    <lineage>
        <taxon>Archaea</taxon>
        <taxon>Candidatus Parvarchaeota</taxon>
        <taxon>Candidatus Parvarchaeum</taxon>
    </lineage>
</organism>
<evidence type="ECO:0000313" key="2">
    <source>
        <dbReference type="Proteomes" id="UP000009376"/>
    </source>
</evidence>
<dbReference type="Gene3D" id="3.30.428.10">
    <property type="entry name" value="HIT-like"/>
    <property type="match status" value="1"/>
</dbReference>
<proteinExistence type="predicted"/>
<evidence type="ECO:0000313" key="1">
    <source>
        <dbReference type="EMBL" id="EFD92949.1"/>
    </source>
</evidence>
<accession>D6GV22</accession>
<dbReference type="EMBL" id="GG745550">
    <property type="protein sequence ID" value="EFD92949.1"/>
    <property type="molecule type" value="Genomic_DNA"/>
</dbReference>
<protein>
    <submittedName>
        <fullName evidence="1">Uncharacterized protein</fullName>
    </submittedName>
</protein>
<name>D6GV22_PARA5</name>
<dbReference type="InterPro" id="IPR036265">
    <property type="entry name" value="HIT-like_sf"/>
</dbReference>
<dbReference type="Proteomes" id="UP000009376">
    <property type="component" value="Unassembled WGS sequence"/>
</dbReference>
<reference evidence="1 2" key="1">
    <citation type="journal article" date="2010" name="Proc. Natl. Acad. Sci. U.S.A.">
        <title>Enigmatic, ultrasmall, uncultivated Archaea.</title>
        <authorList>
            <person name="Baker B.J."/>
            <person name="Comolli L.R."/>
            <person name="Dick G.J."/>
            <person name="Hauser L.J."/>
            <person name="Hyatt D."/>
            <person name="Dill B.D."/>
            <person name="Land M.L."/>
            <person name="Verberkmoes N.C."/>
            <person name="Hettich R.L."/>
            <person name="Banfield J.F."/>
        </authorList>
    </citation>
    <scope>NUCLEOTIDE SEQUENCE [LARGE SCALE GENOMIC DNA]</scope>
</reference>